<accession>A0A2J7ZL98</accession>
<organism evidence="2 3">
    <name type="scientific">Tetrabaena socialis</name>
    <dbReference type="NCBI Taxonomy" id="47790"/>
    <lineage>
        <taxon>Eukaryota</taxon>
        <taxon>Viridiplantae</taxon>
        <taxon>Chlorophyta</taxon>
        <taxon>core chlorophytes</taxon>
        <taxon>Chlorophyceae</taxon>
        <taxon>CS clade</taxon>
        <taxon>Chlamydomonadales</taxon>
        <taxon>Tetrabaenaceae</taxon>
        <taxon>Tetrabaena</taxon>
    </lineage>
</organism>
<dbReference type="Proteomes" id="UP000236333">
    <property type="component" value="Unassembled WGS sequence"/>
</dbReference>
<proteinExistence type="predicted"/>
<feature type="region of interest" description="Disordered" evidence="1">
    <location>
        <begin position="1"/>
        <end position="21"/>
    </location>
</feature>
<evidence type="ECO:0000313" key="2">
    <source>
        <dbReference type="EMBL" id="PNH01048.1"/>
    </source>
</evidence>
<gene>
    <name evidence="2" type="ORF">TSOC_013086</name>
</gene>
<dbReference type="OrthoDB" id="557320at2759"/>
<feature type="region of interest" description="Disordered" evidence="1">
    <location>
        <begin position="78"/>
        <end position="102"/>
    </location>
</feature>
<comment type="caution">
    <text evidence="2">The sequence shown here is derived from an EMBL/GenBank/DDBJ whole genome shotgun (WGS) entry which is preliminary data.</text>
</comment>
<evidence type="ECO:0000256" key="1">
    <source>
        <dbReference type="SAM" id="MobiDB-lite"/>
    </source>
</evidence>
<sequence>MQRVPSGVSAVRTPEEREASEEIFNTATEEGEKTFQGSAKDLVVAFNHGWDVVRGLSGAMYAPTEEEQKKLKQAIKAADLEKKSKAPVSKRPRTVYAHSGAAPVAEPVARGGYQQQYAGAESQQPNRALSLQRRVARVRFR</sequence>
<evidence type="ECO:0000313" key="3">
    <source>
        <dbReference type="Proteomes" id="UP000236333"/>
    </source>
</evidence>
<name>A0A2J7ZL98_9CHLO</name>
<keyword evidence="3" id="KW-1185">Reference proteome</keyword>
<reference evidence="2 3" key="1">
    <citation type="journal article" date="2017" name="Mol. Biol. Evol.">
        <title>The 4-celled Tetrabaena socialis nuclear genome reveals the essential components for genetic control of cell number at the origin of multicellularity in the volvocine lineage.</title>
        <authorList>
            <person name="Featherston J."/>
            <person name="Arakaki Y."/>
            <person name="Hanschen E.R."/>
            <person name="Ferris P.J."/>
            <person name="Michod R.E."/>
            <person name="Olson B.J.S.C."/>
            <person name="Nozaki H."/>
            <person name="Durand P.M."/>
        </authorList>
    </citation>
    <scope>NUCLEOTIDE SEQUENCE [LARGE SCALE GENOMIC DNA]</scope>
    <source>
        <strain evidence="2 3">NIES-571</strain>
    </source>
</reference>
<dbReference type="EMBL" id="PGGS01001037">
    <property type="protein sequence ID" value="PNH01048.1"/>
    <property type="molecule type" value="Genomic_DNA"/>
</dbReference>
<protein>
    <submittedName>
        <fullName evidence="2">Uncharacterized protein</fullName>
    </submittedName>
</protein>
<dbReference type="AlphaFoldDB" id="A0A2J7ZL98"/>